<dbReference type="EMBL" id="SNSC02000003">
    <property type="protein sequence ID" value="TID26097.1"/>
    <property type="molecule type" value="Genomic_DNA"/>
</dbReference>
<evidence type="ECO:0000313" key="2">
    <source>
        <dbReference type="EMBL" id="TID26097.1"/>
    </source>
</evidence>
<accession>A0A4Z1PA08</accession>
<sequence>MAVHLSTADPDHAIHLLKQQNEKLRNKAKEKNARIKALEDYCTIVTTELAKFNAPFNKEIPGMHGKLIGGEASKPEPPTIH</sequence>
<feature type="coiled-coil region" evidence="1">
    <location>
        <begin position="14"/>
        <end position="41"/>
    </location>
</feature>
<dbReference type="AlphaFoldDB" id="A0A4Z1PA08"/>
<reference evidence="2 3" key="1">
    <citation type="submission" date="2019-04" db="EMBL/GenBank/DDBJ databases">
        <title>High contiguity whole genome sequence and gene annotation resource for two Venturia nashicola isolates.</title>
        <authorList>
            <person name="Prokchorchik M."/>
            <person name="Won K."/>
            <person name="Lee Y."/>
            <person name="Choi E.D."/>
            <person name="Segonzac C."/>
            <person name="Sohn K.H."/>
        </authorList>
    </citation>
    <scope>NUCLEOTIDE SEQUENCE [LARGE SCALE GENOMIC DNA]</scope>
    <source>
        <strain evidence="2 3">PRI2</strain>
    </source>
</reference>
<dbReference type="Proteomes" id="UP000298493">
    <property type="component" value="Unassembled WGS sequence"/>
</dbReference>
<comment type="caution">
    <text evidence="2">The sequence shown here is derived from an EMBL/GenBank/DDBJ whole genome shotgun (WGS) entry which is preliminary data.</text>
</comment>
<keyword evidence="1" id="KW-0175">Coiled coil</keyword>
<evidence type="ECO:0000313" key="3">
    <source>
        <dbReference type="Proteomes" id="UP000298493"/>
    </source>
</evidence>
<evidence type="ECO:0000256" key="1">
    <source>
        <dbReference type="SAM" id="Coils"/>
    </source>
</evidence>
<proteinExistence type="predicted"/>
<organism evidence="2 3">
    <name type="scientific">Venturia nashicola</name>
    <dbReference type="NCBI Taxonomy" id="86259"/>
    <lineage>
        <taxon>Eukaryota</taxon>
        <taxon>Fungi</taxon>
        <taxon>Dikarya</taxon>
        <taxon>Ascomycota</taxon>
        <taxon>Pezizomycotina</taxon>
        <taxon>Dothideomycetes</taxon>
        <taxon>Pleosporomycetidae</taxon>
        <taxon>Venturiales</taxon>
        <taxon>Venturiaceae</taxon>
        <taxon>Venturia</taxon>
    </lineage>
</organism>
<gene>
    <name evidence="2" type="ORF">E6O75_ATG03960</name>
</gene>
<keyword evidence="3" id="KW-1185">Reference proteome</keyword>
<protein>
    <submittedName>
        <fullName evidence="2">Uncharacterized protein</fullName>
    </submittedName>
</protein>
<name>A0A4Z1PA08_9PEZI</name>